<dbReference type="EMBL" id="CAXAMN010027850">
    <property type="protein sequence ID" value="CAK9113384.1"/>
    <property type="molecule type" value="Genomic_DNA"/>
</dbReference>
<keyword evidence="2 7" id="KW-0812">Transmembrane</keyword>
<sequence>MATLRAAALLTLSALGVLGLKTKDQRGACKIFAMWDYHPSKVPFFIQKDLESWEKHSHGRCGPPVLLNNTNIKEYIPDLPAEYFRLPDHGARSDVIRYALIYHHGGIYMDTDILVLKDLTEVLDKVTGDYDLISYAHTKSCKAFSSNFLAGRKHSRFMKAVWEAQKEALRSHCESNSPENKVCCPDDPKKRCHVHWGGAGEMVSHPVFDRMSSSMKSFCYAEEDGQSFAPEGMGTVLFTKRLLNDALPFFKSVKTKAPLDRLAYHLFNAQGFQREYDGSAIFDPKLFVGALFRKSLGNITLPHMPADDGPASYCASEGEMCRCSGKVYFGRKFANDQDGDRLTLSEMTLAQHRSRHVNGDVACSTGSFESDPQINRPKQCLCQALHGEAPKSPADDGPATLCANEGEMCRCQGKAYYGRKFGKERSVLSLAETVTSVYRAQMVFGQIRCSPQGFGGDPLLGVSKHCSETEDRRCASMATAEQIKPWEREGSSSIDELGSDLEEDMPEPPKASSAPQPGWCLQTGTDSVVAQLAEILRRLDDVATGARLEEVIDRMDSNSALLREALRNTKSPRFKGTLDTFETFDTSKSSNNESPNCNQAVVHKQASDQSSLSRVRVKPKKKISMHSAGTGLFTTFTEADLALRARAQAEDSRITRQRYADHELQHSVDQEAPPTRLQDFVRHPAFDGFFAMIVLINCFFIAFEVQESIWNDAPQSVFLTATQYAFSAIFTIELILRFAAFGCSLFCSDEWSWICLDTLIVLTSLVEVVGNVAVAITQDEALANSVLNISGFKAFRIIRVTRILKTLRLVRVFRFVMALRTLVTSIVYTLRSLFWAMALLLLIVFVFAVLLVEAVSDYVQNNPGVLPFEENEAVTRYFASLPHTMLTLFMSISGGVSWEEVIAPLRIISYLWVFVYVGYISFTYFAVLNVVTGVFCQSAIDSAQNDHANVVQSMLANKEAHVEKIKQLFSRLGADKTGVITYGMFEEGLQSPAVTEYFDTLGLDVWDAWSFFKLLDLDAGGSVEIEEFFKGCLRLRGQARGVDLGKLLHDQRWLIKAQGRFQSYVEVKLREMTEVLDEINTRKGHRQGPGEKLDLPKSNFMRGISPLSADDRIL</sequence>
<keyword evidence="8" id="KW-0732">Signal</keyword>
<dbReference type="SUPFAM" id="SSF53448">
    <property type="entry name" value="Nucleotide-diphospho-sugar transferases"/>
    <property type="match status" value="1"/>
</dbReference>
<dbReference type="InterPro" id="IPR029044">
    <property type="entry name" value="Nucleotide-diphossugar_trans"/>
</dbReference>
<protein>
    <recommendedName>
        <fullName evidence="9">Ion transport domain-containing protein</fullName>
    </recommendedName>
</protein>
<feature type="region of interest" description="Disordered" evidence="6">
    <location>
        <begin position="477"/>
        <end position="518"/>
    </location>
</feature>
<dbReference type="InterPro" id="IPR018247">
    <property type="entry name" value="EF_Hand_1_Ca_BS"/>
</dbReference>
<dbReference type="Proteomes" id="UP001642484">
    <property type="component" value="Unassembled WGS sequence"/>
</dbReference>
<reference evidence="10 11" key="1">
    <citation type="submission" date="2024-02" db="EMBL/GenBank/DDBJ databases">
        <authorList>
            <person name="Chen Y."/>
            <person name="Shah S."/>
            <person name="Dougan E. K."/>
            <person name="Thang M."/>
            <person name="Chan C."/>
        </authorList>
    </citation>
    <scope>NUCLEOTIDE SEQUENCE [LARGE SCALE GENOMIC DNA]</scope>
</reference>
<evidence type="ECO:0000256" key="8">
    <source>
        <dbReference type="SAM" id="SignalP"/>
    </source>
</evidence>
<keyword evidence="11" id="KW-1185">Reference proteome</keyword>
<gene>
    <name evidence="10" type="ORF">CCMP2556_LOCUS52477</name>
</gene>
<proteinExistence type="predicted"/>
<dbReference type="InterPro" id="IPR043203">
    <property type="entry name" value="VGCC_Ca_Na"/>
</dbReference>
<evidence type="ECO:0000259" key="9">
    <source>
        <dbReference type="Pfam" id="PF00520"/>
    </source>
</evidence>
<dbReference type="InterPro" id="IPR007577">
    <property type="entry name" value="GlycoTrfase_DXD_sugar-bd_CS"/>
</dbReference>
<feature type="domain" description="Ion transport" evidence="9">
    <location>
        <begin position="683"/>
        <end position="935"/>
    </location>
</feature>
<dbReference type="Gene3D" id="3.90.550.20">
    <property type="match status" value="1"/>
</dbReference>
<evidence type="ECO:0000256" key="1">
    <source>
        <dbReference type="ARBA" id="ARBA00004141"/>
    </source>
</evidence>
<dbReference type="PANTHER" id="PTHR10037">
    <property type="entry name" value="VOLTAGE-GATED CATION CHANNEL CALCIUM AND SODIUM"/>
    <property type="match status" value="1"/>
</dbReference>
<dbReference type="Pfam" id="PF04488">
    <property type="entry name" value="Gly_transf_sug"/>
    <property type="match status" value="1"/>
</dbReference>
<feature type="transmembrane region" description="Helical" evidence="7">
    <location>
        <begin position="910"/>
        <end position="935"/>
    </location>
</feature>
<dbReference type="SUPFAM" id="SSF81324">
    <property type="entry name" value="Voltage-gated potassium channels"/>
    <property type="match status" value="1"/>
</dbReference>
<dbReference type="SUPFAM" id="SSF47473">
    <property type="entry name" value="EF-hand"/>
    <property type="match status" value="1"/>
</dbReference>
<dbReference type="Gene3D" id="1.10.238.10">
    <property type="entry name" value="EF-hand"/>
    <property type="match status" value="1"/>
</dbReference>
<evidence type="ECO:0000256" key="5">
    <source>
        <dbReference type="ARBA" id="ARBA00023136"/>
    </source>
</evidence>
<feature type="transmembrane region" description="Helical" evidence="7">
    <location>
        <begin position="751"/>
        <end position="776"/>
    </location>
</feature>
<evidence type="ECO:0000313" key="10">
    <source>
        <dbReference type="EMBL" id="CAK9113384.1"/>
    </source>
</evidence>
<feature type="signal peptide" evidence="8">
    <location>
        <begin position="1"/>
        <end position="19"/>
    </location>
</feature>
<evidence type="ECO:0000256" key="7">
    <source>
        <dbReference type="SAM" id="Phobius"/>
    </source>
</evidence>
<dbReference type="Gene3D" id="1.10.287.70">
    <property type="match status" value="1"/>
</dbReference>
<dbReference type="InterPro" id="IPR027359">
    <property type="entry name" value="Volt_channel_dom_sf"/>
</dbReference>
<feature type="transmembrane region" description="Helical" evidence="7">
    <location>
        <begin position="717"/>
        <end position="739"/>
    </location>
</feature>
<evidence type="ECO:0000256" key="4">
    <source>
        <dbReference type="ARBA" id="ARBA00022989"/>
    </source>
</evidence>
<feature type="transmembrane region" description="Helical" evidence="7">
    <location>
        <begin position="834"/>
        <end position="856"/>
    </location>
</feature>
<dbReference type="InterPro" id="IPR005821">
    <property type="entry name" value="Ion_trans_dom"/>
</dbReference>
<keyword evidence="4 7" id="KW-1133">Transmembrane helix</keyword>
<keyword evidence="5 7" id="KW-0472">Membrane</keyword>
<accession>A0ABP0SM15</accession>
<evidence type="ECO:0000256" key="2">
    <source>
        <dbReference type="ARBA" id="ARBA00022692"/>
    </source>
</evidence>
<evidence type="ECO:0000313" key="11">
    <source>
        <dbReference type="Proteomes" id="UP001642484"/>
    </source>
</evidence>
<organism evidence="10 11">
    <name type="scientific">Durusdinium trenchii</name>
    <dbReference type="NCBI Taxonomy" id="1381693"/>
    <lineage>
        <taxon>Eukaryota</taxon>
        <taxon>Sar</taxon>
        <taxon>Alveolata</taxon>
        <taxon>Dinophyceae</taxon>
        <taxon>Suessiales</taxon>
        <taxon>Symbiodiniaceae</taxon>
        <taxon>Durusdinium</taxon>
    </lineage>
</organism>
<dbReference type="PROSITE" id="PS00018">
    <property type="entry name" value="EF_HAND_1"/>
    <property type="match status" value="1"/>
</dbReference>
<feature type="transmembrane region" description="Helical" evidence="7">
    <location>
        <begin position="809"/>
        <end position="828"/>
    </location>
</feature>
<evidence type="ECO:0000256" key="3">
    <source>
        <dbReference type="ARBA" id="ARBA00022837"/>
    </source>
</evidence>
<dbReference type="PANTHER" id="PTHR10037:SF62">
    <property type="entry name" value="SODIUM CHANNEL PROTEIN 60E"/>
    <property type="match status" value="1"/>
</dbReference>
<feature type="transmembrane region" description="Helical" evidence="7">
    <location>
        <begin position="877"/>
        <end position="898"/>
    </location>
</feature>
<evidence type="ECO:0000256" key="6">
    <source>
        <dbReference type="SAM" id="MobiDB-lite"/>
    </source>
</evidence>
<feature type="compositionally biased region" description="Acidic residues" evidence="6">
    <location>
        <begin position="497"/>
        <end position="506"/>
    </location>
</feature>
<comment type="subcellular location">
    <subcellularLocation>
        <location evidence="1">Membrane</location>
        <topology evidence="1">Multi-pass membrane protein</topology>
    </subcellularLocation>
</comment>
<keyword evidence="3" id="KW-0106">Calcium</keyword>
<feature type="chain" id="PRO_5045082291" description="Ion transport domain-containing protein" evidence="8">
    <location>
        <begin position="20"/>
        <end position="1114"/>
    </location>
</feature>
<name>A0ABP0SM15_9DINO</name>
<comment type="caution">
    <text evidence="10">The sequence shown here is derived from an EMBL/GenBank/DDBJ whole genome shotgun (WGS) entry which is preliminary data.</text>
</comment>
<feature type="transmembrane region" description="Helical" evidence="7">
    <location>
        <begin position="685"/>
        <end position="705"/>
    </location>
</feature>
<dbReference type="Gene3D" id="1.20.120.350">
    <property type="entry name" value="Voltage-gated potassium channels. Chain C"/>
    <property type="match status" value="1"/>
</dbReference>
<dbReference type="Pfam" id="PF00520">
    <property type="entry name" value="Ion_trans"/>
    <property type="match status" value="1"/>
</dbReference>
<dbReference type="InterPro" id="IPR011992">
    <property type="entry name" value="EF-hand-dom_pair"/>
</dbReference>